<dbReference type="PATRIC" id="fig|889306.3.peg.2970"/>
<evidence type="ECO:0000313" key="1">
    <source>
        <dbReference type="EMBL" id="KIL45414.1"/>
    </source>
</evidence>
<dbReference type="STRING" id="889306.KP78_29580"/>
<dbReference type="Proteomes" id="UP000031938">
    <property type="component" value="Unassembled WGS sequence"/>
</dbReference>
<dbReference type="EMBL" id="JXRP01000018">
    <property type="protein sequence ID" value="KIL45414.1"/>
    <property type="molecule type" value="Genomic_DNA"/>
</dbReference>
<sequence length="142" mass="16813">MKVELSKVQYEKMLKAFYLSDLVLHSTKEDEKDRDTEFMATEQYILSLAKDFGFEHYVEYDEEFQEYFPTPLMEQDFDLAMRNYEQDILPDQIAATLARNELEDSIQKGSISQDKVLELLFELEEKYYTKLEGGGLHKLKLD</sequence>
<gene>
    <name evidence="1" type="ORF">KP78_29580</name>
</gene>
<accession>A0A0C2RUJ6</accession>
<proteinExistence type="predicted"/>
<dbReference type="OrthoDB" id="5638364at2"/>
<dbReference type="RefSeq" id="WP_041089751.1">
    <property type="nucleotide sequence ID" value="NZ_JXRP01000018.1"/>
</dbReference>
<keyword evidence="2" id="KW-1185">Reference proteome</keyword>
<name>A0A0C2RUJ6_9BACL</name>
<reference evidence="1 2" key="1">
    <citation type="submission" date="2015-01" db="EMBL/GenBank/DDBJ databases">
        <title>Genome sequencing of Jeotgalibacillus soli.</title>
        <authorList>
            <person name="Goh K.M."/>
            <person name="Chan K.-G."/>
            <person name="Yaakop A.S."/>
            <person name="Ee R."/>
            <person name="Gan H.M."/>
            <person name="Chan C.S."/>
        </authorList>
    </citation>
    <scope>NUCLEOTIDE SEQUENCE [LARGE SCALE GENOMIC DNA]</scope>
    <source>
        <strain evidence="1 2">P9</strain>
    </source>
</reference>
<dbReference type="AlphaFoldDB" id="A0A0C2RUJ6"/>
<protein>
    <submittedName>
        <fullName evidence="1">Uncharacterized protein</fullName>
    </submittedName>
</protein>
<evidence type="ECO:0000313" key="2">
    <source>
        <dbReference type="Proteomes" id="UP000031938"/>
    </source>
</evidence>
<comment type="caution">
    <text evidence="1">The sequence shown here is derived from an EMBL/GenBank/DDBJ whole genome shotgun (WGS) entry which is preliminary data.</text>
</comment>
<organism evidence="1 2">
    <name type="scientific">Jeotgalibacillus soli</name>
    <dbReference type="NCBI Taxonomy" id="889306"/>
    <lineage>
        <taxon>Bacteria</taxon>
        <taxon>Bacillati</taxon>
        <taxon>Bacillota</taxon>
        <taxon>Bacilli</taxon>
        <taxon>Bacillales</taxon>
        <taxon>Caryophanaceae</taxon>
        <taxon>Jeotgalibacillus</taxon>
    </lineage>
</organism>